<reference evidence="4 5" key="1">
    <citation type="journal article" date="2017" name="Nat. Ecol. Evol.">
        <title>Scallop genome provides insights into evolution of bilaterian karyotype and development.</title>
        <authorList>
            <person name="Wang S."/>
            <person name="Zhang J."/>
            <person name="Jiao W."/>
            <person name="Li J."/>
            <person name="Xun X."/>
            <person name="Sun Y."/>
            <person name="Guo X."/>
            <person name="Huan P."/>
            <person name="Dong B."/>
            <person name="Zhang L."/>
            <person name="Hu X."/>
            <person name="Sun X."/>
            <person name="Wang J."/>
            <person name="Zhao C."/>
            <person name="Wang Y."/>
            <person name="Wang D."/>
            <person name="Huang X."/>
            <person name="Wang R."/>
            <person name="Lv J."/>
            <person name="Li Y."/>
            <person name="Zhang Z."/>
            <person name="Liu B."/>
            <person name="Lu W."/>
            <person name="Hui Y."/>
            <person name="Liang J."/>
            <person name="Zhou Z."/>
            <person name="Hou R."/>
            <person name="Li X."/>
            <person name="Liu Y."/>
            <person name="Li H."/>
            <person name="Ning X."/>
            <person name="Lin Y."/>
            <person name="Zhao L."/>
            <person name="Xing Q."/>
            <person name="Dou J."/>
            <person name="Li Y."/>
            <person name="Mao J."/>
            <person name="Guo H."/>
            <person name="Dou H."/>
            <person name="Li T."/>
            <person name="Mu C."/>
            <person name="Jiang W."/>
            <person name="Fu Q."/>
            <person name="Fu X."/>
            <person name="Miao Y."/>
            <person name="Liu J."/>
            <person name="Yu Q."/>
            <person name="Li R."/>
            <person name="Liao H."/>
            <person name="Li X."/>
            <person name="Kong Y."/>
            <person name="Jiang Z."/>
            <person name="Chourrout D."/>
            <person name="Li R."/>
            <person name="Bao Z."/>
        </authorList>
    </citation>
    <scope>NUCLEOTIDE SEQUENCE [LARGE SCALE GENOMIC DNA]</scope>
    <source>
        <strain evidence="4 5">PY_sf001</strain>
    </source>
</reference>
<feature type="transmembrane region" description="Helical" evidence="2">
    <location>
        <begin position="72"/>
        <end position="97"/>
    </location>
</feature>
<dbReference type="AlphaFoldDB" id="A0A210Q1J7"/>
<feature type="transmembrane region" description="Helical" evidence="2">
    <location>
        <begin position="117"/>
        <end position="140"/>
    </location>
</feature>
<evidence type="ECO:0000313" key="5">
    <source>
        <dbReference type="Proteomes" id="UP000242188"/>
    </source>
</evidence>
<dbReference type="EMBL" id="NEDP02005243">
    <property type="protein sequence ID" value="OWF42611.1"/>
    <property type="molecule type" value="Genomic_DNA"/>
</dbReference>
<evidence type="ECO:0000256" key="2">
    <source>
        <dbReference type="SAM" id="Phobius"/>
    </source>
</evidence>
<feature type="transmembrane region" description="Helical" evidence="2">
    <location>
        <begin position="160"/>
        <end position="184"/>
    </location>
</feature>
<sequence>MAREETKWFVLLVLLVAFVLALVGFATPSWYKVSTNSTAIPTITAGFFDVCESNTCRRYLDYFNLSKYSDDLIGCIVFCVFGIFFIGLALLFTFCSVCRCDDLQGECGGCRTDRRRYLYVAWFTLIGGLLLIASVIWFYVSQIRNAGGLYGINNSISNKADYSLALVAAAGGVAIVLAVIIFLIRLQMYDYDDDEEYERRPRKRAPQPVMYMQEPPRMPRAEPPPYVVAPPSSYRYSYKGEPTYAEYGSSRRPAYHEKKKYITYGEY</sequence>
<evidence type="ECO:0000313" key="4">
    <source>
        <dbReference type="EMBL" id="OWF42611.1"/>
    </source>
</evidence>
<comment type="caution">
    <text evidence="4">The sequence shown here is derived from an EMBL/GenBank/DDBJ whole genome shotgun (WGS) entry which is preliminary data.</text>
</comment>
<keyword evidence="2" id="KW-1133">Transmembrane helix</keyword>
<accession>A0A210Q1J7</accession>
<gene>
    <name evidence="4" type="ORF">KP79_PYT10215</name>
</gene>
<feature type="region of interest" description="Disordered" evidence="1">
    <location>
        <begin position="197"/>
        <end position="224"/>
    </location>
</feature>
<organism evidence="4 5">
    <name type="scientific">Mizuhopecten yessoensis</name>
    <name type="common">Japanese scallop</name>
    <name type="synonym">Patinopecten yessoensis</name>
    <dbReference type="NCBI Taxonomy" id="6573"/>
    <lineage>
        <taxon>Eukaryota</taxon>
        <taxon>Metazoa</taxon>
        <taxon>Spiralia</taxon>
        <taxon>Lophotrochozoa</taxon>
        <taxon>Mollusca</taxon>
        <taxon>Bivalvia</taxon>
        <taxon>Autobranchia</taxon>
        <taxon>Pteriomorphia</taxon>
        <taxon>Pectinida</taxon>
        <taxon>Pectinoidea</taxon>
        <taxon>Pectinidae</taxon>
        <taxon>Mizuhopecten</taxon>
    </lineage>
</organism>
<keyword evidence="5" id="KW-1185">Reference proteome</keyword>
<feature type="chain" id="PRO_5012668085" evidence="3">
    <location>
        <begin position="22"/>
        <end position="267"/>
    </location>
</feature>
<dbReference type="Gene3D" id="1.20.140.150">
    <property type="match status" value="1"/>
</dbReference>
<evidence type="ECO:0000256" key="1">
    <source>
        <dbReference type="SAM" id="MobiDB-lite"/>
    </source>
</evidence>
<protein>
    <submittedName>
        <fullName evidence="4">Uncharacterized protein</fullName>
    </submittedName>
</protein>
<proteinExistence type="predicted"/>
<keyword evidence="2" id="KW-0812">Transmembrane</keyword>
<feature type="signal peptide" evidence="3">
    <location>
        <begin position="1"/>
        <end position="21"/>
    </location>
</feature>
<keyword evidence="2" id="KW-0472">Membrane</keyword>
<keyword evidence="3" id="KW-0732">Signal</keyword>
<dbReference type="Proteomes" id="UP000242188">
    <property type="component" value="Unassembled WGS sequence"/>
</dbReference>
<evidence type="ECO:0000256" key="3">
    <source>
        <dbReference type="SAM" id="SignalP"/>
    </source>
</evidence>
<dbReference type="OrthoDB" id="10438349at2759"/>
<name>A0A210Q1J7_MIZYE</name>